<feature type="compositionally biased region" description="Basic and acidic residues" evidence="9">
    <location>
        <begin position="499"/>
        <end position="510"/>
    </location>
</feature>
<evidence type="ECO:0000256" key="5">
    <source>
        <dbReference type="ARBA" id="ARBA00022989"/>
    </source>
</evidence>
<comment type="subcellular location">
    <subcellularLocation>
        <location evidence="1 8">Cell membrane</location>
        <topology evidence="1 8">Multi-pass membrane protein</topology>
    </subcellularLocation>
</comment>
<dbReference type="Pfam" id="PF00795">
    <property type="entry name" value="CN_hydrolase"/>
    <property type="match status" value="1"/>
</dbReference>
<keyword evidence="3 8" id="KW-0808">Transferase</keyword>
<evidence type="ECO:0000256" key="7">
    <source>
        <dbReference type="ARBA" id="ARBA00023315"/>
    </source>
</evidence>
<dbReference type="RefSeq" id="WP_083984401.1">
    <property type="nucleotide sequence ID" value="NZ_CP011541.1"/>
</dbReference>
<keyword evidence="6 8" id="KW-0472">Membrane</keyword>
<dbReference type="SUPFAM" id="SSF56317">
    <property type="entry name" value="Carbon-nitrogen hydrolase"/>
    <property type="match status" value="1"/>
</dbReference>
<dbReference type="CDD" id="cd07571">
    <property type="entry name" value="ALP_N-acyl_transferase"/>
    <property type="match status" value="1"/>
</dbReference>
<feature type="region of interest" description="Disordered" evidence="9">
    <location>
        <begin position="499"/>
        <end position="518"/>
    </location>
</feature>
<dbReference type="EMBL" id="CP011541">
    <property type="protein sequence ID" value="AKK03114.1"/>
    <property type="molecule type" value="Genomic_DNA"/>
</dbReference>
<dbReference type="AlphaFoldDB" id="A0A0G3GPR1"/>
<keyword evidence="5 8" id="KW-1133">Transmembrane helix</keyword>
<dbReference type="PATRIC" id="fig|1050174.4.peg.1267"/>
<evidence type="ECO:0000313" key="12">
    <source>
        <dbReference type="Proteomes" id="UP000035368"/>
    </source>
</evidence>
<evidence type="ECO:0000313" key="11">
    <source>
        <dbReference type="EMBL" id="AKK03114.1"/>
    </source>
</evidence>
<name>A0A0G3GPR1_9CORY</name>
<organism evidence="11 12">
    <name type="scientific">Corynebacterium epidermidicanis</name>
    <dbReference type="NCBI Taxonomy" id="1050174"/>
    <lineage>
        <taxon>Bacteria</taxon>
        <taxon>Bacillati</taxon>
        <taxon>Actinomycetota</taxon>
        <taxon>Actinomycetes</taxon>
        <taxon>Mycobacteriales</taxon>
        <taxon>Corynebacteriaceae</taxon>
        <taxon>Corynebacterium</taxon>
    </lineage>
</organism>
<evidence type="ECO:0000256" key="1">
    <source>
        <dbReference type="ARBA" id="ARBA00004651"/>
    </source>
</evidence>
<dbReference type="GO" id="GO:0016410">
    <property type="term" value="F:N-acyltransferase activity"/>
    <property type="evidence" value="ECO:0007669"/>
    <property type="project" value="UniProtKB-UniRule"/>
</dbReference>
<dbReference type="GO" id="GO:0042158">
    <property type="term" value="P:lipoprotein biosynthetic process"/>
    <property type="evidence" value="ECO:0007669"/>
    <property type="project" value="UniProtKB-UniRule"/>
</dbReference>
<dbReference type="PANTHER" id="PTHR38686">
    <property type="entry name" value="APOLIPOPROTEIN N-ACYLTRANSFERASE"/>
    <property type="match status" value="1"/>
</dbReference>
<evidence type="ECO:0000259" key="10">
    <source>
        <dbReference type="PROSITE" id="PS50263"/>
    </source>
</evidence>
<gene>
    <name evidence="8" type="primary">lnt</name>
    <name evidence="11" type="ORF">CEPID_06270</name>
</gene>
<comment type="function">
    <text evidence="8">Catalyzes the phospholipid dependent N-acylation of the N-terminal cysteine of apolipoprotein, the last step in lipoprotein maturation.</text>
</comment>
<dbReference type="OrthoDB" id="9804277at2"/>
<feature type="transmembrane region" description="Helical" evidence="8">
    <location>
        <begin position="25"/>
        <end position="44"/>
    </location>
</feature>
<accession>A0A0G3GPR1</accession>
<evidence type="ECO:0000256" key="8">
    <source>
        <dbReference type="HAMAP-Rule" id="MF_01148"/>
    </source>
</evidence>
<dbReference type="PANTHER" id="PTHR38686:SF1">
    <property type="entry name" value="APOLIPOPROTEIN N-ACYLTRANSFERASE"/>
    <property type="match status" value="1"/>
</dbReference>
<keyword evidence="2 8" id="KW-1003">Cell membrane</keyword>
<feature type="transmembrane region" description="Helical" evidence="8">
    <location>
        <begin position="185"/>
        <end position="202"/>
    </location>
</feature>
<dbReference type="PROSITE" id="PS50263">
    <property type="entry name" value="CN_HYDROLASE"/>
    <property type="match status" value="1"/>
</dbReference>
<dbReference type="Proteomes" id="UP000035368">
    <property type="component" value="Chromosome"/>
</dbReference>
<protein>
    <recommendedName>
        <fullName evidence="8">Apolipoprotein N-acyltransferase</fullName>
        <shortName evidence="8">ALP N-acyltransferase</shortName>
        <ecNumber evidence="8">2.3.1.269</ecNumber>
    </recommendedName>
</protein>
<dbReference type="InterPro" id="IPR036526">
    <property type="entry name" value="C-N_Hydrolase_sf"/>
</dbReference>
<keyword evidence="4 8" id="KW-0812">Transmembrane</keyword>
<comment type="pathway">
    <text evidence="8">Protein modification; lipoprotein biosynthesis (N-acyl transfer).</text>
</comment>
<keyword evidence="12" id="KW-1185">Reference proteome</keyword>
<evidence type="ECO:0000256" key="4">
    <source>
        <dbReference type="ARBA" id="ARBA00022692"/>
    </source>
</evidence>
<feature type="transmembrane region" description="Helical" evidence="8">
    <location>
        <begin position="148"/>
        <end position="173"/>
    </location>
</feature>
<evidence type="ECO:0000256" key="2">
    <source>
        <dbReference type="ARBA" id="ARBA00022475"/>
    </source>
</evidence>
<proteinExistence type="inferred from homology"/>
<feature type="domain" description="CN hydrolase" evidence="10">
    <location>
        <begin position="211"/>
        <end position="460"/>
    </location>
</feature>
<dbReference type="InterPro" id="IPR003010">
    <property type="entry name" value="C-N_Hydrolase"/>
</dbReference>
<dbReference type="Gene3D" id="3.60.110.10">
    <property type="entry name" value="Carbon-nitrogen hydrolase"/>
    <property type="match status" value="1"/>
</dbReference>
<dbReference type="UniPathway" id="UPA00666"/>
<comment type="catalytic activity">
    <reaction evidence="8">
        <text>N-terminal S-1,2-diacyl-sn-glyceryl-L-cysteinyl-[lipoprotein] + a glycerophospholipid = N-acyl-S-1,2-diacyl-sn-glyceryl-L-cysteinyl-[lipoprotein] + a 2-acyl-sn-glycero-3-phospholipid + H(+)</text>
        <dbReference type="Rhea" id="RHEA:48228"/>
        <dbReference type="Rhea" id="RHEA-COMP:14681"/>
        <dbReference type="Rhea" id="RHEA-COMP:14684"/>
        <dbReference type="ChEBI" id="CHEBI:15378"/>
        <dbReference type="ChEBI" id="CHEBI:136912"/>
        <dbReference type="ChEBI" id="CHEBI:140656"/>
        <dbReference type="ChEBI" id="CHEBI:140657"/>
        <dbReference type="ChEBI" id="CHEBI:140660"/>
        <dbReference type="EC" id="2.3.1.269"/>
    </reaction>
</comment>
<feature type="transmembrane region" description="Helical" evidence="8">
    <location>
        <begin position="56"/>
        <end position="74"/>
    </location>
</feature>
<dbReference type="InterPro" id="IPR045378">
    <property type="entry name" value="LNT_N"/>
</dbReference>
<evidence type="ECO:0000256" key="6">
    <source>
        <dbReference type="ARBA" id="ARBA00023136"/>
    </source>
</evidence>
<evidence type="ECO:0000256" key="9">
    <source>
        <dbReference type="SAM" id="MobiDB-lite"/>
    </source>
</evidence>
<keyword evidence="11" id="KW-0449">Lipoprotein</keyword>
<comment type="similarity">
    <text evidence="8">Belongs to the CN hydrolase family. Apolipoprotein N-acyltransferase subfamily.</text>
</comment>
<dbReference type="EC" id="2.3.1.269" evidence="8"/>
<reference evidence="11 12" key="1">
    <citation type="submission" date="2015-05" db="EMBL/GenBank/DDBJ databases">
        <title>Complete genome sequence of Corynebacterium epidermidicanis DSM 45586, isolated from the skin of a dog suffering from pruritus.</title>
        <authorList>
            <person name="Ruckert C."/>
            <person name="Albersmeier A."/>
            <person name="Winkler A."/>
            <person name="Tauch A."/>
        </authorList>
    </citation>
    <scope>NUCLEOTIDE SEQUENCE [LARGE SCALE GENOMIC DNA]</scope>
    <source>
        <strain evidence="11 12">DSM 45586</strain>
    </source>
</reference>
<feature type="transmembrane region" description="Helical" evidence="8">
    <location>
        <begin position="111"/>
        <end position="128"/>
    </location>
</feature>
<dbReference type="NCBIfam" id="TIGR00546">
    <property type="entry name" value="lnt"/>
    <property type="match status" value="1"/>
</dbReference>
<feature type="transmembrane region" description="Helical" evidence="8">
    <location>
        <begin position="80"/>
        <end position="104"/>
    </location>
</feature>
<dbReference type="HAMAP" id="MF_01148">
    <property type="entry name" value="Lnt"/>
    <property type="match status" value="1"/>
</dbReference>
<dbReference type="STRING" id="1050174.CEPID_06270"/>
<feature type="transmembrane region" description="Helical" evidence="8">
    <location>
        <begin position="473"/>
        <end position="493"/>
    </location>
</feature>
<dbReference type="InterPro" id="IPR004563">
    <property type="entry name" value="Apolipo_AcylTrfase"/>
</dbReference>
<keyword evidence="7 8" id="KW-0012">Acyltransferase</keyword>
<evidence type="ECO:0000256" key="3">
    <source>
        <dbReference type="ARBA" id="ARBA00022679"/>
    </source>
</evidence>
<sequence length="518" mass="56128">MIQLGRIALSFASGFLLYCSYEPLGWWWAAILGIGVLFVALCPWRGNSVSWRFGALLGGVHALGNYLFLLPWVGEFVGKLPYVALSVMEATYSVAFGALATLIIRHTRLSALWFAAWYVTVEYVRSSWPFNGFAWVRLAWGQVEGPLAHLAAIGGPALVTFVVALLGATLASLSFRRSHQFTPHIGLGVVGVAAVIVGLVATPNAAPVGEVTVAAVQGNVPRLGLDFNAQRRAVLANHARETSSIQQPVDLVIWPENSSDVNPFADAQAAKLIDDAIRNVRAPILVGTILSDEVGDRNTMQVFRADGSPGDYHYKKYLQPFGEYMPYRDFFRQFSDYVDLAGDFKPGSGNGTVHMTAAQSDRDVTVGIATCYEVAFDAAYRSAVRSGAQILATPTNNATFGFTDMTYQQLAMSRMRAIELDRAVVIAATSGASAIVLPDGSVTQQSEIFTHATLIDTLPLRDTVTVAARFGQYIELTLVALGVLGVAIALVAAKREPGARRRQARQERTTQRRRAGVR</sequence>
<dbReference type="KEGG" id="cei:CEPID_06270"/>
<dbReference type="GO" id="GO:0005886">
    <property type="term" value="C:plasma membrane"/>
    <property type="evidence" value="ECO:0007669"/>
    <property type="project" value="UniProtKB-SubCell"/>
</dbReference>
<dbReference type="Pfam" id="PF20154">
    <property type="entry name" value="LNT_N"/>
    <property type="match status" value="1"/>
</dbReference>